<protein>
    <recommendedName>
        <fullName evidence="3">Transcriptional regulator TetR C-terminal Firmicutes type domain-containing protein</fullName>
    </recommendedName>
</protein>
<evidence type="ECO:0000313" key="2">
    <source>
        <dbReference type="Proteomes" id="UP000830343"/>
    </source>
</evidence>
<dbReference type="Proteomes" id="UP000830343">
    <property type="component" value="Chromosome"/>
</dbReference>
<gene>
    <name evidence="1" type="ORF">MRZ06_03195</name>
</gene>
<dbReference type="Gene3D" id="3.40.710.10">
    <property type="entry name" value="DD-peptidase/beta-lactamase superfamily"/>
    <property type="match status" value="1"/>
</dbReference>
<dbReference type="EMBL" id="CP094348">
    <property type="protein sequence ID" value="UOB21100.1"/>
    <property type="molecule type" value="Genomic_DNA"/>
</dbReference>
<dbReference type="InterPro" id="IPR012338">
    <property type="entry name" value="Beta-lactam/transpept-like"/>
</dbReference>
<organism evidence="1 2">
    <name type="scientific">Macrococcus armenti</name>
    <dbReference type="NCBI Taxonomy" id="2875764"/>
    <lineage>
        <taxon>Bacteria</taxon>
        <taxon>Bacillati</taxon>
        <taxon>Bacillota</taxon>
        <taxon>Bacilli</taxon>
        <taxon>Bacillales</taxon>
        <taxon>Staphylococcaceae</taxon>
        <taxon>Macrococcus</taxon>
    </lineage>
</organism>
<evidence type="ECO:0000313" key="1">
    <source>
        <dbReference type="EMBL" id="UOB21100.1"/>
    </source>
</evidence>
<sequence>MHESYGYKNLSFDPITYDTQFLSASIQTFITGIIIEHLIDEQRLKRTDCVARYIPHIATECIK</sequence>
<name>A0ABY3ZW19_9STAP</name>
<dbReference type="RefSeq" id="WP_243366495.1">
    <property type="nucleotide sequence ID" value="NZ_CP094348.1"/>
</dbReference>
<dbReference type="SUPFAM" id="SSF56601">
    <property type="entry name" value="beta-lactamase/transpeptidase-like"/>
    <property type="match status" value="1"/>
</dbReference>
<evidence type="ECO:0008006" key="3">
    <source>
        <dbReference type="Google" id="ProtNLM"/>
    </source>
</evidence>
<keyword evidence="2" id="KW-1185">Reference proteome</keyword>
<reference evidence="1" key="2">
    <citation type="submission" date="2022-04" db="EMBL/GenBank/DDBJ databases">
        <title>Antimicrobial genetic elements in methicillin-resistant Macrococcus armenti.</title>
        <authorList>
            <person name="Keller J.E."/>
            <person name="Schwendener S."/>
            <person name="Pantucek R."/>
            <person name="Perreten V."/>
        </authorList>
    </citation>
    <scope>NUCLEOTIDE SEQUENCE</scope>
    <source>
        <strain evidence="1">CCM 2609</strain>
    </source>
</reference>
<proteinExistence type="predicted"/>
<accession>A0ABY3ZW19</accession>
<reference evidence="1" key="1">
    <citation type="submission" date="2022-03" db="EMBL/GenBank/DDBJ databases">
        <authorList>
            <person name="Vrbovska V."/>
            <person name="Kovarovic V."/>
            <person name="Botka T."/>
            <person name="Pantucek R."/>
        </authorList>
    </citation>
    <scope>NUCLEOTIDE SEQUENCE</scope>
    <source>
        <strain evidence="1">CCM 2609</strain>
    </source>
</reference>